<dbReference type="RefSeq" id="WP_070364980.1">
    <property type="nucleotide sequence ID" value="NZ_CP016070.1"/>
</dbReference>
<protein>
    <submittedName>
        <fullName evidence="2">SAM-dependent methyltransferase</fullName>
    </submittedName>
</protein>
<dbReference type="PANTHER" id="PTHR42912">
    <property type="entry name" value="METHYLTRANSFERASE"/>
    <property type="match status" value="1"/>
</dbReference>
<sequence length="208" mass="22820">MKTAPFREYTDEYEAWFETFEAAYQSEVAALEALWEPSARSLEVGVGTGQFAAPLAVSYGIEPAPEMLEHAIDRGIACLRGVGEQLPIASDSMRSVLMVTTVCFFEDLPAALAEAKRVLTDGGQLLLGFIDRESKVGKQYQAIKDESPFYRNATFYTTDELLSALQTAGFDHFETRQTIFDLPDQLDGPDPVREGTGEGSFVALSARA</sequence>
<dbReference type="CDD" id="cd02440">
    <property type="entry name" value="AdoMet_MTases"/>
    <property type="match status" value="1"/>
</dbReference>
<dbReference type="EMBL" id="CP016804">
    <property type="protein sequence ID" value="APE95581.1"/>
    <property type="molecule type" value="Genomic_DNA"/>
</dbReference>
<dbReference type="STRING" id="1873524.HSR6_1132"/>
<keyword evidence="5" id="KW-1185">Reference proteome</keyword>
<dbReference type="Pfam" id="PF08241">
    <property type="entry name" value="Methyltransf_11"/>
    <property type="match status" value="1"/>
</dbReference>
<dbReference type="PANTHER" id="PTHR42912:SF80">
    <property type="entry name" value="METHYLTRANSFERASE DOMAIN-CONTAINING PROTEIN"/>
    <property type="match status" value="1"/>
</dbReference>
<accession>A0A1J1ACH1</accession>
<keyword evidence="2" id="KW-0808">Transferase</keyword>
<reference evidence="3" key="3">
    <citation type="journal article" date="2017" name="ISME J.">
        <title>Discovery of anaerobic lithoheterotrophic haloarchaea, ubiquitous in hypersaline habitats.</title>
        <authorList>
            <person name="Sorokin D.Y."/>
            <person name="Messina E."/>
            <person name="Smedile F."/>
            <person name="Roman P."/>
            <person name="Damste J.S.S."/>
            <person name="Ciordia S."/>
            <person name="Mena M.C."/>
            <person name="Ferrer M."/>
            <person name="Golyshin P.N."/>
            <person name="Kublanov I.V."/>
            <person name="Samarov N.I."/>
            <person name="Toshchakov S.V."/>
            <person name="La Cono V."/>
            <person name="Yakimov M.M."/>
        </authorList>
    </citation>
    <scope>NUCLEOTIDE SEQUENCE</scope>
    <source>
        <strain evidence="3">HSR6</strain>
    </source>
</reference>
<dbReference type="GeneID" id="30417656"/>
<dbReference type="KEGG" id="halh:HTSR_1095"/>
<evidence type="ECO:0000313" key="2">
    <source>
        <dbReference type="EMBL" id="AOW80276.1"/>
    </source>
</evidence>
<dbReference type="InterPro" id="IPR013216">
    <property type="entry name" value="Methyltransf_11"/>
</dbReference>
<dbReference type="InterPro" id="IPR029063">
    <property type="entry name" value="SAM-dependent_MTases_sf"/>
</dbReference>
<accession>A0A1D8S4J7</accession>
<dbReference type="EMBL" id="CP016070">
    <property type="protein sequence ID" value="AOW80276.1"/>
    <property type="molecule type" value="Genomic_DNA"/>
</dbReference>
<organism evidence="2 4">
    <name type="scientific">Halodesulfurarchaeum formicicum</name>
    <dbReference type="NCBI Taxonomy" id="1873524"/>
    <lineage>
        <taxon>Archaea</taxon>
        <taxon>Methanobacteriati</taxon>
        <taxon>Methanobacteriota</taxon>
        <taxon>Stenosarchaea group</taxon>
        <taxon>Halobacteria</taxon>
        <taxon>Halobacteriales</taxon>
        <taxon>Halobacteriaceae</taxon>
        <taxon>Halodesulfurarchaeum</taxon>
    </lineage>
</organism>
<dbReference type="Proteomes" id="UP000186165">
    <property type="component" value="Chromosome"/>
</dbReference>
<dbReference type="Gene3D" id="3.40.50.150">
    <property type="entry name" value="Vaccinia Virus protein VP39"/>
    <property type="match status" value="1"/>
</dbReference>
<dbReference type="GO" id="GO:0032259">
    <property type="term" value="P:methylation"/>
    <property type="evidence" value="ECO:0007669"/>
    <property type="project" value="UniProtKB-KW"/>
</dbReference>
<dbReference type="AlphaFoldDB" id="A0A1D8S4J7"/>
<dbReference type="KEGG" id="hhsr:HSR6_1132"/>
<reference evidence="5" key="2">
    <citation type="submission" date="2016-08" db="EMBL/GenBank/DDBJ databases">
        <title>Discovery of first anaerobic lithoheterotrophic haloarchae widely represented in hypersaline habitats.</title>
        <authorList>
            <person name="Sorokin D.Y."/>
            <person name="Kublanov I.V."/>
            <person name="Roman P."/>
            <person name="Sinninghe Damste J.S."/>
            <person name="Golyshin P.N."/>
            <person name="Rojo D."/>
            <person name="Ciordia S."/>
            <person name="Mena Md.C."/>
            <person name="Ferrer M."/>
            <person name="Smedile F."/>
            <person name="Messina E."/>
            <person name="La Cono V."/>
            <person name="Yakimov M.M."/>
        </authorList>
    </citation>
    <scope>NUCLEOTIDE SEQUENCE [LARGE SCALE GENOMIC DNA]</scope>
    <source>
        <strain evidence="5">HSR6</strain>
    </source>
</reference>
<dbReference type="SUPFAM" id="SSF53335">
    <property type="entry name" value="S-adenosyl-L-methionine-dependent methyltransferases"/>
    <property type="match status" value="1"/>
</dbReference>
<dbReference type="OrthoDB" id="1018at2157"/>
<dbReference type="Proteomes" id="UP000185608">
    <property type="component" value="Chromosome"/>
</dbReference>
<evidence type="ECO:0000313" key="5">
    <source>
        <dbReference type="Proteomes" id="UP000186165"/>
    </source>
</evidence>
<dbReference type="GO" id="GO:0008757">
    <property type="term" value="F:S-adenosylmethionine-dependent methyltransferase activity"/>
    <property type="evidence" value="ECO:0007669"/>
    <property type="project" value="InterPro"/>
</dbReference>
<reference evidence="2 4" key="1">
    <citation type="submission" date="2016-06" db="EMBL/GenBank/DDBJ databases">
        <title>Discovery of anaerobic lithoheterotrophic haloarchaeon capable of sulfur respiration by hydrogen and formate.</title>
        <authorList>
            <person name="Sorokin D.Y."/>
            <person name="Kublanov I.V."/>
            <person name="Roman P."/>
            <person name="Sinninghe Damste J.S."/>
            <person name="Golyshin P.N."/>
            <person name="Rojo D."/>
            <person name="Ciordia S."/>
            <person name="Mena Md.C."/>
            <person name="Ferrer M."/>
            <person name="Smedile F."/>
            <person name="Messina E."/>
            <person name="La Cono V."/>
            <person name="Yakimov M.M."/>
        </authorList>
    </citation>
    <scope>NUCLEOTIDE SEQUENCE [LARGE SCALE GENOMIC DNA]</scope>
    <source>
        <strain evidence="2 4">HTSR1</strain>
    </source>
</reference>
<evidence type="ECO:0000313" key="4">
    <source>
        <dbReference type="Proteomes" id="UP000185608"/>
    </source>
</evidence>
<gene>
    <name evidence="3" type="ORF">HSR6_1132</name>
    <name evidence="2" type="ORF">HTSR_1095</name>
</gene>
<proteinExistence type="predicted"/>
<evidence type="ECO:0000259" key="1">
    <source>
        <dbReference type="Pfam" id="PF08241"/>
    </source>
</evidence>
<dbReference type="InterPro" id="IPR050508">
    <property type="entry name" value="Methyltransf_Superfamily"/>
</dbReference>
<feature type="domain" description="Methyltransferase type 11" evidence="1">
    <location>
        <begin position="42"/>
        <end position="126"/>
    </location>
</feature>
<evidence type="ECO:0000313" key="3">
    <source>
        <dbReference type="EMBL" id="APE95581.1"/>
    </source>
</evidence>
<keyword evidence="2" id="KW-0489">Methyltransferase</keyword>
<name>A0A1D8S4J7_9EURY</name>